<dbReference type="AlphaFoldDB" id="A0A919TGK1"/>
<proteinExistence type="predicted"/>
<reference evidence="1 2" key="1">
    <citation type="submission" date="2021-03" db="EMBL/GenBank/DDBJ databases">
        <title>Whole genome shotgun sequence of Actinoplanes toevensis NBRC 105298.</title>
        <authorList>
            <person name="Komaki H."/>
            <person name="Tamura T."/>
        </authorList>
    </citation>
    <scope>NUCLEOTIDE SEQUENCE [LARGE SCALE GENOMIC DNA]</scope>
    <source>
        <strain evidence="1 2">NBRC 105298</strain>
    </source>
</reference>
<evidence type="ECO:0000313" key="1">
    <source>
        <dbReference type="EMBL" id="GIM93581.1"/>
    </source>
</evidence>
<comment type="caution">
    <text evidence="1">The sequence shown here is derived from an EMBL/GenBank/DDBJ whole genome shotgun (WGS) entry which is preliminary data.</text>
</comment>
<organism evidence="1 2">
    <name type="scientific">Paractinoplanes toevensis</name>
    <dbReference type="NCBI Taxonomy" id="571911"/>
    <lineage>
        <taxon>Bacteria</taxon>
        <taxon>Bacillati</taxon>
        <taxon>Actinomycetota</taxon>
        <taxon>Actinomycetes</taxon>
        <taxon>Micromonosporales</taxon>
        <taxon>Micromonosporaceae</taxon>
        <taxon>Paractinoplanes</taxon>
    </lineage>
</organism>
<keyword evidence="2" id="KW-1185">Reference proteome</keyword>
<sequence length="69" mass="7540">MRQVGVVDQPELFEQLKGAIDGGDVDPGDPLTDRGVHLLGRGVPETVHSLQDELALWREPQPALTEHFG</sequence>
<accession>A0A919TGK1</accession>
<dbReference type="EMBL" id="BOQN01000067">
    <property type="protein sequence ID" value="GIM93581.1"/>
    <property type="molecule type" value="Genomic_DNA"/>
</dbReference>
<gene>
    <name evidence="1" type="ORF">Ato02nite_053740</name>
</gene>
<name>A0A919TGK1_9ACTN</name>
<dbReference type="Proteomes" id="UP000677082">
    <property type="component" value="Unassembled WGS sequence"/>
</dbReference>
<evidence type="ECO:0000313" key="2">
    <source>
        <dbReference type="Proteomes" id="UP000677082"/>
    </source>
</evidence>
<protein>
    <submittedName>
        <fullName evidence="1">Uncharacterized protein</fullName>
    </submittedName>
</protein>